<comment type="caution">
    <text evidence="5">The sequence shown here is derived from an EMBL/GenBank/DDBJ whole genome shotgun (WGS) entry which is preliminary data.</text>
</comment>
<evidence type="ECO:0000256" key="4">
    <source>
        <dbReference type="RuleBase" id="RU000499"/>
    </source>
</evidence>
<keyword evidence="2 4" id="KW-0575">Peroxidase</keyword>
<dbReference type="InterPro" id="IPR029759">
    <property type="entry name" value="GPX_AS"/>
</dbReference>
<dbReference type="RefSeq" id="WP_141284465.1">
    <property type="nucleotide sequence ID" value="NZ_BAAAEW010000025.1"/>
</dbReference>
<evidence type="ECO:0000256" key="2">
    <source>
        <dbReference type="ARBA" id="ARBA00022559"/>
    </source>
</evidence>
<sequence length="183" mass="19639">MSSTLRSIPLQRIDGTPTTLGEYAGQVLLIVNVASQCGLTPQYKGLEALFEQHKAQGLQVLGFPSNDFGAQEPGTEAEIASFCDLNYGVSFPLFSKLQVNSAPRHPLYAALIEAQPTAQPSGDDKLTTALTKYNMRPKAPTDVLWNFEKFLIGRDGQVLARFAPDVAPDHPALIAAIDAALAA</sequence>
<name>A0ABP3VGP2_9BURK</name>
<dbReference type="InterPro" id="IPR000889">
    <property type="entry name" value="Glutathione_peroxidase"/>
</dbReference>
<accession>A0ABP3VGP2</accession>
<dbReference type="PIRSF" id="PIRSF000303">
    <property type="entry name" value="Glutathion_perox"/>
    <property type="match status" value="1"/>
</dbReference>
<reference evidence="6" key="1">
    <citation type="journal article" date="2019" name="Int. J. Syst. Evol. Microbiol.">
        <title>The Global Catalogue of Microorganisms (GCM) 10K type strain sequencing project: providing services to taxonomists for standard genome sequencing and annotation.</title>
        <authorList>
            <consortium name="The Broad Institute Genomics Platform"/>
            <consortium name="The Broad Institute Genome Sequencing Center for Infectious Disease"/>
            <person name="Wu L."/>
            <person name="Ma J."/>
        </authorList>
    </citation>
    <scope>NUCLEOTIDE SEQUENCE [LARGE SCALE GENOMIC DNA]</scope>
    <source>
        <strain evidence="6">JCM 15503</strain>
    </source>
</reference>
<protein>
    <recommendedName>
        <fullName evidence="4">Glutathione peroxidase</fullName>
    </recommendedName>
</protein>
<organism evidence="5 6">
    <name type="scientific">Ideonella azotifigens</name>
    <dbReference type="NCBI Taxonomy" id="513160"/>
    <lineage>
        <taxon>Bacteria</taxon>
        <taxon>Pseudomonadati</taxon>
        <taxon>Pseudomonadota</taxon>
        <taxon>Betaproteobacteria</taxon>
        <taxon>Burkholderiales</taxon>
        <taxon>Sphaerotilaceae</taxon>
        <taxon>Ideonella</taxon>
    </lineage>
</organism>
<gene>
    <name evidence="5" type="ORF">GCM10009107_39250</name>
</gene>
<comment type="similarity">
    <text evidence="1 4">Belongs to the glutathione peroxidase family.</text>
</comment>
<dbReference type="EMBL" id="BAAAEW010000025">
    <property type="protein sequence ID" value="GAA0758586.1"/>
    <property type="molecule type" value="Genomic_DNA"/>
</dbReference>
<dbReference type="PROSITE" id="PS51355">
    <property type="entry name" value="GLUTATHIONE_PEROXID_3"/>
    <property type="match status" value="1"/>
</dbReference>
<dbReference type="Pfam" id="PF00255">
    <property type="entry name" value="GSHPx"/>
    <property type="match status" value="1"/>
</dbReference>
<dbReference type="Gene3D" id="3.40.30.10">
    <property type="entry name" value="Glutaredoxin"/>
    <property type="match status" value="1"/>
</dbReference>
<dbReference type="Proteomes" id="UP001500279">
    <property type="component" value="Unassembled WGS sequence"/>
</dbReference>
<dbReference type="PANTHER" id="PTHR11592">
    <property type="entry name" value="GLUTATHIONE PEROXIDASE"/>
    <property type="match status" value="1"/>
</dbReference>
<keyword evidence="3 4" id="KW-0560">Oxidoreductase</keyword>
<evidence type="ECO:0000256" key="3">
    <source>
        <dbReference type="ARBA" id="ARBA00023002"/>
    </source>
</evidence>
<dbReference type="CDD" id="cd00340">
    <property type="entry name" value="GSH_Peroxidase"/>
    <property type="match status" value="1"/>
</dbReference>
<dbReference type="PANTHER" id="PTHR11592:SF40">
    <property type="entry name" value="THIOREDOXIN_GLUTATHIONE PEROXIDASE BTUE"/>
    <property type="match status" value="1"/>
</dbReference>
<evidence type="ECO:0000256" key="1">
    <source>
        <dbReference type="ARBA" id="ARBA00006926"/>
    </source>
</evidence>
<dbReference type="InterPro" id="IPR036249">
    <property type="entry name" value="Thioredoxin-like_sf"/>
</dbReference>
<dbReference type="PROSITE" id="PS00460">
    <property type="entry name" value="GLUTATHIONE_PEROXID_1"/>
    <property type="match status" value="1"/>
</dbReference>
<evidence type="ECO:0000313" key="6">
    <source>
        <dbReference type="Proteomes" id="UP001500279"/>
    </source>
</evidence>
<dbReference type="GO" id="GO:0004601">
    <property type="term" value="F:peroxidase activity"/>
    <property type="evidence" value="ECO:0007669"/>
    <property type="project" value="UniProtKB-KW"/>
</dbReference>
<dbReference type="PRINTS" id="PR01011">
    <property type="entry name" value="GLUTPROXDASE"/>
</dbReference>
<proteinExistence type="inferred from homology"/>
<dbReference type="SUPFAM" id="SSF52833">
    <property type="entry name" value="Thioredoxin-like"/>
    <property type="match status" value="1"/>
</dbReference>
<evidence type="ECO:0000313" key="5">
    <source>
        <dbReference type="EMBL" id="GAA0758586.1"/>
    </source>
</evidence>
<keyword evidence="6" id="KW-1185">Reference proteome</keyword>